<dbReference type="GeneID" id="38111076"/>
<dbReference type="AlphaFoldDB" id="A0A3D8T4B3"/>
<keyword evidence="4" id="KW-1185">Reference proteome</keyword>
<dbReference type="PANTHER" id="PTHR35186">
    <property type="entry name" value="ANK_REP_REGION DOMAIN-CONTAINING PROTEIN"/>
    <property type="match status" value="1"/>
</dbReference>
<evidence type="ECO:0000313" key="3">
    <source>
        <dbReference type="EMBL" id="RDW93384.1"/>
    </source>
</evidence>
<comment type="caution">
    <text evidence="3">The sequence shown here is derived from an EMBL/GenBank/DDBJ whole genome shotgun (WGS) entry which is preliminary data.</text>
</comment>
<dbReference type="Proteomes" id="UP000256690">
    <property type="component" value="Unassembled WGS sequence"/>
</dbReference>
<dbReference type="STRING" id="1810919.A0A3D8T4B3"/>
<proteinExistence type="predicted"/>
<dbReference type="RefSeq" id="XP_026608567.1">
    <property type="nucleotide sequence ID" value="XM_026742722.1"/>
</dbReference>
<name>A0A3D8T4B3_9EURO</name>
<dbReference type="PANTHER" id="PTHR35186:SF4">
    <property type="entry name" value="PRION-INHIBITION AND PROPAGATION HELO DOMAIN-CONTAINING PROTEIN"/>
    <property type="match status" value="1"/>
</dbReference>
<gene>
    <name evidence="3" type="ORF">DSM5745_00706</name>
</gene>
<dbReference type="OrthoDB" id="3565018at2759"/>
<feature type="domain" description="DUF7580" evidence="2">
    <location>
        <begin position="208"/>
        <end position="547"/>
    </location>
</feature>
<organism evidence="3 4">
    <name type="scientific">Aspergillus mulundensis</name>
    <dbReference type="NCBI Taxonomy" id="1810919"/>
    <lineage>
        <taxon>Eukaryota</taxon>
        <taxon>Fungi</taxon>
        <taxon>Dikarya</taxon>
        <taxon>Ascomycota</taxon>
        <taxon>Pezizomycotina</taxon>
        <taxon>Eurotiomycetes</taxon>
        <taxon>Eurotiomycetidae</taxon>
        <taxon>Eurotiales</taxon>
        <taxon>Aspergillaceae</taxon>
        <taxon>Aspergillus</taxon>
        <taxon>Aspergillus subgen. Nidulantes</taxon>
    </lineage>
</organism>
<feature type="chain" id="PRO_5017826842" description="DUF7580 domain-containing protein" evidence="1">
    <location>
        <begin position="20"/>
        <end position="549"/>
    </location>
</feature>
<reference evidence="3 4" key="1">
    <citation type="journal article" date="2018" name="IMA Fungus">
        <title>IMA Genome-F 9: Draft genome sequence of Annulohypoxylon stygium, Aspergillus mulundensis, Berkeleyomyces basicola (syn. Thielaviopsis basicola), Ceratocystis smalleyi, two Cercospora beticola strains, Coleophoma cylindrospora, Fusarium fracticaudum, Phialophora cf. hyalina, and Morchella septimelata.</title>
        <authorList>
            <person name="Wingfield B.D."/>
            <person name="Bills G.F."/>
            <person name="Dong Y."/>
            <person name="Huang W."/>
            <person name="Nel W.J."/>
            <person name="Swalarsk-Parry B.S."/>
            <person name="Vaghefi N."/>
            <person name="Wilken P.M."/>
            <person name="An Z."/>
            <person name="de Beer Z.W."/>
            <person name="De Vos L."/>
            <person name="Chen L."/>
            <person name="Duong T.A."/>
            <person name="Gao Y."/>
            <person name="Hammerbacher A."/>
            <person name="Kikkert J.R."/>
            <person name="Li Y."/>
            <person name="Li H."/>
            <person name="Li K."/>
            <person name="Li Q."/>
            <person name="Liu X."/>
            <person name="Ma X."/>
            <person name="Naidoo K."/>
            <person name="Pethybridge S.J."/>
            <person name="Sun J."/>
            <person name="Steenkamp E.T."/>
            <person name="van der Nest M.A."/>
            <person name="van Wyk S."/>
            <person name="Wingfield M.J."/>
            <person name="Xiong C."/>
            <person name="Yue Q."/>
            <person name="Zhang X."/>
        </authorList>
    </citation>
    <scope>NUCLEOTIDE SEQUENCE [LARGE SCALE GENOMIC DNA]</scope>
    <source>
        <strain evidence="3 4">DSM 5745</strain>
    </source>
</reference>
<evidence type="ECO:0000256" key="1">
    <source>
        <dbReference type="SAM" id="SignalP"/>
    </source>
</evidence>
<evidence type="ECO:0000259" key="2">
    <source>
        <dbReference type="Pfam" id="PF24476"/>
    </source>
</evidence>
<accession>A0A3D8T4B3</accession>
<sequence>MSGIEVAGLLLGALPILFAAVDSSRSTIERGRLFFRTRSYVKKLADALLLQQQILAETTRSLLLASGCSDVHLMENDPAGYLSQESIQDQLRDYLGPENTKALDATLSMSNEAVQKIASFLSGVVPGAKGCADLHQIITSNQGVDSRRPDLIPRVKLVFGVSELKATIRDIDDTTNTLTRFSNLVISNRRDAGDSPSRKATKLAKVLRQVRGSANDLYHAIHRGLGAGCHSTHETQLMLEDRIDTSTSARGVSQDITFRLLFAADAGHRRICHEAMVQVLKGESRDDELFPARSSQVSRVTLVVPEATPGPAITLVHNLCAAINTAGCMEPHVTFVLSNGAQFGTIAAVKKTVIPCLTSDLVSLKALLLRDQQGNPHTTALPLKHRMLLALKLASNLLQLLQTQWLPKTWSKDMILFLRPQQRIDCTRPFISLTLDNEPIRTFAEVEPKLALLDLGILLLEIWHNQSLEFHFCLADTPVGYYERLTWALKWLEDGDDPLPELYDKAVSYCIVGVLNSEVRTRGWEDPKFGDAVCANVVEPLSQSCKQWR</sequence>
<dbReference type="Pfam" id="PF24476">
    <property type="entry name" value="DUF7580"/>
    <property type="match status" value="1"/>
</dbReference>
<dbReference type="EMBL" id="PVWQ01000001">
    <property type="protein sequence ID" value="RDW93384.1"/>
    <property type="molecule type" value="Genomic_DNA"/>
</dbReference>
<feature type="signal peptide" evidence="1">
    <location>
        <begin position="1"/>
        <end position="19"/>
    </location>
</feature>
<keyword evidence="1" id="KW-0732">Signal</keyword>
<dbReference type="InterPro" id="IPR056002">
    <property type="entry name" value="DUF7580"/>
</dbReference>
<evidence type="ECO:0000313" key="4">
    <source>
        <dbReference type="Proteomes" id="UP000256690"/>
    </source>
</evidence>
<protein>
    <recommendedName>
        <fullName evidence="2">DUF7580 domain-containing protein</fullName>
    </recommendedName>
</protein>